<sequence>MFFLPIVNIGRGDQDPRSKVTGNQVQMRFRRKLIRCENERRVTSETSAISL</sequence>
<evidence type="ECO:0000313" key="2">
    <source>
        <dbReference type="Proteomes" id="UP000002630"/>
    </source>
</evidence>
<dbReference type="EMBL" id="FN648894">
    <property type="protein sequence ID" value="CBJ27382.1"/>
    <property type="molecule type" value="Genomic_DNA"/>
</dbReference>
<dbReference type="EMBL" id="FN649751">
    <property type="protein sequence ID" value="CBJ27382.1"/>
    <property type="molecule type" value="Genomic_DNA"/>
</dbReference>
<dbReference type="InParanoid" id="D7G5T5"/>
<name>D7G5T5_ECTSI</name>
<reference evidence="1 2" key="1">
    <citation type="journal article" date="2010" name="Nature">
        <title>The Ectocarpus genome and the independent evolution of multicellularity in brown algae.</title>
        <authorList>
            <person name="Cock J.M."/>
            <person name="Sterck L."/>
            <person name="Rouze P."/>
            <person name="Scornet D."/>
            <person name="Allen A.E."/>
            <person name="Amoutzias G."/>
            <person name="Anthouard V."/>
            <person name="Artiguenave F."/>
            <person name="Aury J.M."/>
            <person name="Badger J.H."/>
            <person name="Beszteri B."/>
            <person name="Billiau K."/>
            <person name="Bonnet E."/>
            <person name="Bothwell J.H."/>
            <person name="Bowler C."/>
            <person name="Boyen C."/>
            <person name="Brownlee C."/>
            <person name="Carrano C.J."/>
            <person name="Charrier B."/>
            <person name="Cho G.Y."/>
            <person name="Coelho S.M."/>
            <person name="Collen J."/>
            <person name="Corre E."/>
            <person name="Da Silva C."/>
            <person name="Delage L."/>
            <person name="Delaroque N."/>
            <person name="Dittami S.M."/>
            <person name="Doulbeau S."/>
            <person name="Elias M."/>
            <person name="Farnham G."/>
            <person name="Gachon C.M."/>
            <person name="Gschloessl B."/>
            <person name="Heesch S."/>
            <person name="Jabbari K."/>
            <person name="Jubin C."/>
            <person name="Kawai H."/>
            <person name="Kimura K."/>
            <person name="Kloareg B."/>
            <person name="Kupper F.C."/>
            <person name="Lang D."/>
            <person name="Le Bail A."/>
            <person name="Leblanc C."/>
            <person name="Lerouge P."/>
            <person name="Lohr M."/>
            <person name="Lopez P.J."/>
            <person name="Martens C."/>
            <person name="Maumus F."/>
            <person name="Michel G."/>
            <person name="Miranda-Saavedra D."/>
            <person name="Morales J."/>
            <person name="Moreau H."/>
            <person name="Motomura T."/>
            <person name="Nagasato C."/>
            <person name="Napoli C.A."/>
            <person name="Nelson D.R."/>
            <person name="Nyvall-Collen P."/>
            <person name="Peters A.F."/>
            <person name="Pommier C."/>
            <person name="Potin P."/>
            <person name="Poulain J."/>
            <person name="Quesneville H."/>
            <person name="Read B."/>
            <person name="Rensing S.A."/>
            <person name="Ritter A."/>
            <person name="Rousvoal S."/>
            <person name="Samanta M."/>
            <person name="Samson G."/>
            <person name="Schroeder D.C."/>
            <person name="Segurens B."/>
            <person name="Strittmatter M."/>
            <person name="Tonon T."/>
            <person name="Tregear J.W."/>
            <person name="Valentin K."/>
            <person name="von Dassow P."/>
            <person name="Yamagishi T."/>
            <person name="Van de Peer Y."/>
            <person name="Wincker P."/>
        </authorList>
    </citation>
    <scope>NUCLEOTIDE SEQUENCE [LARGE SCALE GENOMIC DNA]</scope>
    <source>
        <strain evidence="2">Ec32 / CCAP1310/4</strain>
    </source>
</reference>
<dbReference type="AlphaFoldDB" id="D7G5T5"/>
<organism evidence="1 2">
    <name type="scientific">Ectocarpus siliculosus</name>
    <name type="common">Brown alga</name>
    <name type="synonym">Conferva siliculosa</name>
    <dbReference type="NCBI Taxonomy" id="2880"/>
    <lineage>
        <taxon>Eukaryota</taxon>
        <taxon>Sar</taxon>
        <taxon>Stramenopiles</taxon>
        <taxon>Ochrophyta</taxon>
        <taxon>PX clade</taxon>
        <taxon>Phaeophyceae</taxon>
        <taxon>Ectocarpales</taxon>
        <taxon>Ectocarpaceae</taxon>
        <taxon>Ectocarpus</taxon>
    </lineage>
</organism>
<dbReference type="Proteomes" id="UP000002630">
    <property type="component" value="Linkage Group LG26"/>
</dbReference>
<keyword evidence="2" id="KW-1185">Reference proteome</keyword>
<gene>
    <name evidence="1" type="ORF">Esi_0067_0092</name>
</gene>
<proteinExistence type="predicted"/>
<evidence type="ECO:0000313" key="1">
    <source>
        <dbReference type="EMBL" id="CBJ27382.1"/>
    </source>
</evidence>
<protein>
    <submittedName>
        <fullName evidence="1">Uncharacterized protein</fullName>
    </submittedName>
</protein>
<accession>D7G5T5</accession>